<organism evidence="3 4">
    <name type="scientific">Caligus rogercresseyi</name>
    <name type="common">Sea louse</name>
    <dbReference type="NCBI Taxonomy" id="217165"/>
    <lineage>
        <taxon>Eukaryota</taxon>
        <taxon>Metazoa</taxon>
        <taxon>Ecdysozoa</taxon>
        <taxon>Arthropoda</taxon>
        <taxon>Crustacea</taxon>
        <taxon>Multicrustacea</taxon>
        <taxon>Hexanauplia</taxon>
        <taxon>Copepoda</taxon>
        <taxon>Siphonostomatoida</taxon>
        <taxon>Caligidae</taxon>
        <taxon>Caligus</taxon>
    </lineage>
</organism>
<dbReference type="OrthoDB" id="10059415at2759"/>
<keyword evidence="2" id="KW-0175">Coiled coil</keyword>
<evidence type="ECO:0000313" key="4">
    <source>
        <dbReference type="Proteomes" id="UP000595437"/>
    </source>
</evidence>
<name>A0A7T8KC32_CALRO</name>
<evidence type="ECO:0000256" key="1">
    <source>
        <dbReference type="ARBA" id="ARBA00009019"/>
    </source>
</evidence>
<protein>
    <submittedName>
        <fullName evidence="3">Uncharacterized protein</fullName>
    </submittedName>
</protein>
<comment type="similarity">
    <text evidence="1">Belongs to the CDR2 family.</text>
</comment>
<dbReference type="InterPro" id="IPR026079">
    <property type="entry name" value="CDR2"/>
</dbReference>
<feature type="non-terminal residue" evidence="3">
    <location>
        <position position="1"/>
    </location>
</feature>
<reference evidence="4" key="1">
    <citation type="submission" date="2021-01" db="EMBL/GenBank/DDBJ databases">
        <title>Caligus Genome Assembly.</title>
        <authorList>
            <person name="Gallardo-Escarate C."/>
        </authorList>
    </citation>
    <scope>NUCLEOTIDE SEQUENCE [LARGE SCALE GENOMIC DNA]</scope>
</reference>
<dbReference type="Proteomes" id="UP000595437">
    <property type="component" value="Chromosome 3"/>
</dbReference>
<proteinExistence type="inferred from homology"/>
<keyword evidence="4" id="KW-1185">Reference proteome</keyword>
<evidence type="ECO:0000256" key="2">
    <source>
        <dbReference type="ARBA" id="ARBA00023054"/>
    </source>
</evidence>
<accession>A0A7T8KC32</accession>
<gene>
    <name evidence="3" type="ORF">FKW44_005528</name>
</gene>
<evidence type="ECO:0000313" key="3">
    <source>
        <dbReference type="EMBL" id="QQP53160.1"/>
    </source>
</evidence>
<dbReference type="AlphaFoldDB" id="A0A7T8KC32"/>
<dbReference type="EMBL" id="CP045892">
    <property type="protein sequence ID" value="QQP53160.1"/>
    <property type="molecule type" value="Genomic_DNA"/>
</dbReference>
<sequence length="50" mass="5978">YLTKQNLALREVNESRLKVYEQLEVSINDLEDSNRKLVEESKSDKVRIKR</sequence>
<dbReference type="PANTHER" id="PTHR19232:SF7">
    <property type="entry name" value="CENTROCORTIN, ISOFORM A"/>
    <property type="match status" value="1"/>
</dbReference>
<dbReference type="PANTHER" id="PTHR19232">
    <property type="entry name" value="CENTROCORTIN FAMILY MEMBER"/>
    <property type="match status" value="1"/>
</dbReference>